<organism evidence="2 3">
    <name type="scientific">Amycolatopsis taiwanensis</name>
    <dbReference type="NCBI Taxonomy" id="342230"/>
    <lineage>
        <taxon>Bacteria</taxon>
        <taxon>Bacillati</taxon>
        <taxon>Actinomycetota</taxon>
        <taxon>Actinomycetes</taxon>
        <taxon>Pseudonocardiales</taxon>
        <taxon>Pseudonocardiaceae</taxon>
        <taxon>Amycolatopsis</taxon>
    </lineage>
</organism>
<dbReference type="Proteomes" id="UP001165136">
    <property type="component" value="Unassembled WGS sequence"/>
</dbReference>
<keyword evidence="3" id="KW-1185">Reference proteome</keyword>
<gene>
    <name evidence="2" type="ORF">Atai01_02730</name>
</gene>
<name>A0A9W6VEC7_9PSEU</name>
<evidence type="ECO:0000313" key="3">
    <source>
        <dbReference type="Proteomes" id="UP001165136"/>
    </source>
</evidence>
<evidence type="ECO:0000259" key="1">
    <source>
        <dbReference type="Pfam" id="PF21806"/>
    </source>
</evidence>
<dbReference type="Pfam" id="PF21806">
    <property type="entry name" value="DUF6879"/>
    <property type="match status" value="1"/>
</dbReference>
<dbReference type="InterPro" id="IPR049244">
    <property type="entry name" value="DUF6879"/>
</dbReference>
<comment type="caution">
    <text evidence="2">The sequence shown here is derived from an EMBL/GenBank/DDBJ whole genome shotgun (WGS) entry which is preliminary data.</text>
</comment>
<reference evidence="2" key="1">
    <citation type="submission" date="2023-03" db="EMBL/GenBank/DDBJ databases">
        <title>Amycolatopsis taiwanensis NBRC 103393.</title>
        <authorList>
            <person name="Ichikawa N."/>
            <person name="Sato H."/>
            <person name="Tonouchi N."/>
        </authorList>
    </citation>
    <scope>NUCLEOTIDE SEQUENCE</scope>
    <source>
        <strain evidence="2">NBRC 103393</strain>
    </source>
</reference>
<accession>A0A9W6VEC7</accession>
<dbReference type="AlphaFoldDB" id="A0A9W6VEC7"/>
<evidence type="ECO:0000313" key="2">
    <source>
        <dbReference type="EMBL" id="GLY63654.1"/>
    </source>
</evidence>
<sequence>MRDRYNAPYELESLRRFLAGAPDELAWMDTWLDMVREAAAAGRRFARVRVVSRPMTDYQRFSHVLAKRNNAAGEDIRYLTRDQAEALSLPNHDYWLFDSCKLVIMHFAEDNRFEGAEIIEDPTVIVQHNYWRDVAWHHAARRDDFATD</sequence>
<dbReference type="RefSeq" id="WP_349497569.1">
    <property type="nucleotide sequence ID" value="NZ_BSTI01000001.1"/>
</dbReference>
<proteinExistence type="predicted"/>
<dbReference type="EMBL" id="BSTI01000001">
    <property type="protein sequence ID" value="GLY63654.1"/>
    <property type="molecule type" value="Genomic_DNA"/>
</dbReference>
<protein>
    <recommendedName>
        <fullName evidence="1">DUF6879 domain-containing protein</fullName>
    </recommendedName>
</protein>
<feature type="domain" description="DUF6879" evidence="1">
    <location>
        <begin position="1"/>
        <end position="146"/>
    </location>
</feature>